<dbReference type="InParanoid" id="A0A1P8B275"/>
<dbReference type="ExpressionAtlas" id="A0A1P8B275">
    <property type="expression patterns" value="baseline"/>
</dbReference>
<dbReference type="TAIR" id="AT2G07631"/>
<gene>
    <name evidence="1 2" type="ordered locus">At2g07631</name>
</gene>
<dbReference type="AlphaFoldDB" id="A0A1P8B275"/>
<evidence type="ECO:0000313" key="2">
    <source>
        <dbReference type="EMBL" id="ANM63001.1"/>
    </source>
</evidence>
<evidence type="ECO:0000313" key="3">
    <source>
        <dbReference type="Proteomes" id="UP000006548"/>
    </source>
</evidence>
<dbReference type="RefSeq" id="NP_001325118.1">
    <property type="nucleotide sequence ID" value="NM_001335322.1"/>
</dbReference>
<sequence length="51" mass="5469">MLAIGVPPASLKKLASSPIPISFLVGIPFVEYQRVGPLSGMQEKRMVNSGR</sequence>
<dbReference type="Araport" id="AT2G07631"/>
<dbReference type="GeneID" id="28717816"/>
<dbReference type="Proteomes" id="UP000006548">
    <property type="component" value="Chromosome 2"/>
</dbReference>
<keyword evidence="3" id="KW-1185">Reference proteome</keyword>
<name>A0A1P8B275_ARATH</name>
<reference evidence="3" key="2">
    <citation type="journal article" date="2017" name="Plant J.">
        <title>Araport11: a complete reannotation of the Arabidopsis thaliana reference genome.</title>
        <authorList>
            <person name="Cheng C.Y."/>
            <person name="Krishnakumar V."/>
            <person name="Chan A.P."/>
            <person name="Thibaud-Nissen F."/>
            <person name="Schobel S."/>
            <person name="Town C.D."/>
        </authorList>
    </citation>
    <scope>GENOME REANNOTATION</scope>
    <source>
        <strain evidence="3">cv. Columbia</strain>
    </source>
</reference>
<organism evidence="2 3">
    <name type="scientific">Arabidopsis thaliana</name>
    <name type="common">Mouse-ear cress</name>
    <dbReference type="NCBI Taxonomy" id="3702"/>
    <lineage>
        <taxon>Eukaryota</taxon>
        <taxon>Viridiplantae</taxon>
        <taxon>Streptophyta</taxon>
        <taxon>Embryophyta</taxon>
        <taxon>Tracheophyta</taxon>
        <taxon>Spermatophyta</taxon>
        <taxon>Magnoliopsida</taxon>
        <taxon>eudicotyledons</taxon>
        <taxon>Gunneridae</taxon>
        <taxon>Pentapetalae</taxon>
        <taxon>rosids</taxon>
        <taxon>malvids</taxon>
        <taxon>Brassicales</taxon>
        <taxon>Brassicaceae</taxon>
        <taxon>Camelineae</taxon>
        <taxon>Arabidopsis</taxon>
    </lineage>
</organism>
<evidence type="ECO:0000313" key="1">
    <source>
        <dbReference type="Araport" id="AT2G07631"/>
    </source>
</evidence>
<proteinExistence type="predicted"/>
<reference evidence="2 3" key="1">
    <citation type="journal article" date="1999" name="Nature">
        <title>Sequence and analysis of chromosome 2 of the plant Arabidopsis thaliana.</title>
        <authorList>
            <person name="Lin X."/>
            <person name="Kaul S."/>
            <person name="Rounsley S."/>
            <person name="Shea T.P."/>
            <person name="Benito M.I."/>
            <person name="Town C.D."/>
            <person name="Fujii C.Y."/>
            <person name="Mason T."/>
            <person name="Bowman C.L."/>
            <person name="Barnstead M."/>
            <person name="Feldblyum T.V."/>
            <person name="Buell C.R."/>
            <person name="Ketchum K.A."/>
            <person name="Lee J."/>
            <person name="Ronning C.M."/>
            <person name="Koo H.L."/>
            <person name="Moffat K.S."/>
            <person name="Cronin L.A."/>
            <person name="Shen M."/>
            <person name="Pai G."/>
            <person name="Van Aken S."/>
            <person name="Umayam L."/>
            <person name="Tallon L.J."/>
            <person name="Gill J.E."/>
            <person name="Adams M.D."/>
            <person name="Carrera A.J."/>
            <person name="Creasy T.H."/>
            <person name="Goodman H.M."/>
            <person name="Somerville C.R."/>
            <person name="Copenhaver G.P."/>
            <person name="Preuss D."/>
            <person name="Nierman W.C."/>
            <person name="White O."/>
            <person name="Eisen J.A."/>
            <person name="Salzberg S.L."/>
            <person name="Fraser C.M."/>
            <person name="Venter J.C."/>
        </authorList>
    </citation>
    <scope>NUCLEOTIDE SEQUENCE [LARGE SCALE GENOMIC DNA]</scope>
    <source>
        <strain evidence="3">cv. Columbia</strain>
    </source>
</reference>
<accession>A0A1P8B275</accession>
<protein>
    <submittedName>
        <fullName evidence="2">Uncharacterized protein</fullName>
    </submittedName>
</protein>
<dbReference type="EMBL" id="CP002685">
    <property type="protein sequence ID" value="ANM63001.1"/>
    <property type="molecule type" value="Genomic_DNA"/>
</dbReference>
<dbReference type="KEGG" id="ath:AT2G07631"/>